<reference evidence="1 2" key="1">
    <citation type="submission" date="2019-09" db="EMBL/GenBank/DDBJ databases">
        <title>Nocardioides panacisoli sp. nov., isolated from the soil of a ginseng field.</title>
        <authorList>
            <person name="Cho C."/>
        </authorList>
    </citation>
    <scope>NUCLEOTIDE SEQUENCE [LARGE SCALE GENOMIC DNA]</scope>
    <source>
        <strain evidence="1 2">BN130099</strain>
    </source>
</reference>
<evidence type="ECO:0000313" key="1">
    <source>
        <dbReference type="EMBL" id="KAA1418484.1"/>
    </source>
</evidence>
<name>A0A5B1LDV8_9ACTN</name>
<dbReference type="EMBL" id="VUJV01000003">
    <property type="protein sequence ID" value="KAA1418484.1"/>
    <property type="molecule type" value="Genomic_DNA"/>
</dbReference>
<protein>
    <submittedName>
        <fullName evidence="1">Uncharacterized protein</fullName>
    </submittedName>
</protein>
<reference evidence="1 2" key="2">
    <citation type="submission" date="2019-09" db="EMBL/GenBank/DDBJ databases">
        <authorList>
            <person name="Jin C."/>
        </authorList>
    </citation>
    <scope>NUCLEOTIDE SEQUENCE [LARGE SCALE GENOMIC DNA]</scope>
    <source>
        <strain evidence="1 2">BN130099</strain>
    </source>
</reference>
<accession>A0A5B1LDV8</accession>
<comment type="caution">
    <text evidence="1">The sequence shown here is derived from an EMBL/GenBank/DDBJ whole genome shotgun (WGS) entry which is preliminary data.</text>
</comment>
<sequence length="502" mass="54676">MRGASSFTWISESDGHGQSDEVDATWQFFVGPDGHGTTDEVTGEVDFYSWASGSPCTGLRQTADRSSRTYISPVDLEARRIGTGGLGQPAIQENDPRCDPIFGTGPIPDFQAGAVGGAAYFDSVATERSEEYFDADTSRFDYQIEATLDELCQELFDGCDFQEPNYSETRTGGYELRVRLTNECDYDADGIPDTVDATPTIVTPLDDQARVTPGPNLADDGTGCSSLDQLCATADYTTLDTFEVGPPDVDPPSYEFSLDTTWCKNSTGDVLVLDSVAAGVTPATTLAAEFLAQAIRFFLTPHERWTEPDVKVEGDTVTARASVQMCMGIPIIGKIKYVTKVPRGFRIVAGLLRKIDGKKLEKIVRPMAKAIDSAADAIAFAIKHGGRLAKRAARAAISGIHKLIAALPQGPQKDVTLAIVGVLAQWQTSSDWSRGHVKGWTLNDGALLIPGNDPLERLLSDELVCFDDWKPKIKQTFTTDLLHGEFVDAKDDNRWLVARRQW</sequence>
<dbReference type="RefSeq" id="WP_149727826.1">
    <property type="nucleotide sequence ID" value="NZ_VUJV01000003.1"/>
</dbReference>
<proteinExistence type="predicted"/>
<dbReference type="AlphaFoldDB" id="A0A5B1LDV8"/>
<organism evidence="1 2">
    <name type="scientific">Nocardioides humilatus</name>
    <dbReference type="NCBI Taxonomy" id="2607660"/>
    <lineage>
        <taxon>Bacteria</taxon>
        <taxon>Bacillati</taxon>
        <taxon>Actinomycetota</taxon>
        <taxon>Actinomycetes</taxon>
        <taxon>Propionibacteriales</taxon>
        <taxon>Nocardioidaceae</taxon>
        <taxon>Nocardioides</taxon>
    </lineage>
</organism>
<dbReference type="Proteomes" id="UP000325003">
    <property type="component" value="Unassembled WGS sequence"/>
</dbReference>
<keyword evidence="2" id="KW-1185">Reference proteome</keyword>
<gene>
    <name evidence="1" type="ORF">F0U44_08195</name>
</gene>
<evidence type="ECO:0000313" key="2">
    <source>
        <dbReference type="Proteomes" id="UP000325003"/>
    </source>
</evidence>